<evidence type="ECO:0000313" key="7">
    <source>
        <dbReference type="Proteomes" id="UP001354971"/>
    </source>
</evidence>
<dbReference type="RefSeq" id="WP_330199330.1">
    <property type="nucleotide sequence ID" value="NZ_JAZDRP010000005.1"/>
</dbReference>
<evidence type="ECO:0000259" key="5">
    <source>
        <dbReference type="Pfam" id="PF13458"/>
    </source>
</evidence>
<dbReference type="SUPFAM" id="SSF53822">
    <property type="entry name" value="Periplasmic binding protein-like I"/>
    <property type="match status" value="1"/>
</dbReference>
<dbReference type="EMBL" id="JAZDRP010000005">
    <property type="protein sequence ID" value="MEE2526668.1"/>
    <property type="molecule type" value="Genomic_DNA"/>
</dbReference>
<proteinExistence type="inferred from homology"/>
<protein>
    <submittedName>
        <fullName evidence="6">Penicillin-binding protein activator</fullName>
    </submittedName>
</protein>
<feature type="compositionally biased region" description="Pro residues" evidence="4">
    <location>
        <begin position="38"/>
        <end position="51"/>
    </location>
</feature>
<feature type="domain" description="Leucine-binding protein" evidence="5">
    <location>
        <begin position="106"/>
        <end position="264"/>
    </location>
</feature>
<dbReference type="SUPFAM" id="SSF101447">
    <property type="entry name" value="Formin homology 2 domain (FH2 domain)"/>
    <property type="match status" value="1"/>
</dbReference>
<evidence type="ECO:0000256" key="4">
    <source>
        <dbReference type="SAM" id="MobiDB-lite"/>
    </source>
</evidence>
<sequence>MILPASLRFWRGLPRPVVISAISVAGTLLVSACATTSAPPPPPPPPPPPVVEQPVIEPPVVEQPVVERTGGVIPRHLDNRELTRAALLLPFSHPNSAARAEAANLLRAAELALFQHGPDTLVLIPKDTGGTAEGAREAAQAAIDDGADIILGPLFGAAAGAAGEVASRYDVPVLAFSTDTSMAGNGVYLLSLPPQQEVARIVEYTSRLGVERYAFIGPGGAYGATVRNALQDSAEQSGGYLTAEETYVGGVEAMTSAARRLAELGFTSLEAEAALEFRSSDWQPSADAPFQAVMLPEGGTRLRTLGPLLPYHEIDPLIVRFLGTGLWNNEETRREPVLHGGWFAGPDAEAHQAYVAEYEAAFGDEPSRISSHAYDAVLLAIYFANEGDVSREALEDPEGFYGADGLFRFRADGQIERGLAVYEVRRDSFRVIDPAPRQFEPDIF</sequence>
<comment type="similarity">
    <text evidence="1">Belongs to the leucine-binding protein family.</text>
</comment>
<evidence type="ECO:0000256" key="3">
    <source>
        <dbReference type="ARBA" id="ARBA00022970"/>
    </source>
</evidence>
<dbReference type="InterPro" id="IPR051010">
    <property type="entry name" value="BCAA_transport"/>
</dbReference>
<dbReference type="Proteomes" id="UP001354971">
    <property type="component" value="Unassembled WGS sequence"/>
</dbReference>
<evidence type="ECO:0000256" key="2">
    <source>
        <dbReference type="ARBA" id="ARBA00022729"/>
    </source>
</evidence>
<keyword evidence="3" id="KW-0029">Amino-acid transport</keyword>
<accession>A0ABU7LRX2</accession>
<keyword evidence="7" id="KW-1185">Reference proteome</keyword>
<evidence type="ECO:0000256" key="1">
    <source>
        <dbReference type="ARBA" id="ARBA00010062"/>
    </source>
</evidence>
<keyword evidence="2" id="KW-0732">Signal</keyword>
<dbReference type="InterPro" id="IPR028082">
    <property type="entry name" value="Peripla_BP_I"/>
</dbReference>
<organism evidence="6 7">
    <name type="scientific">Hyphobacterium lacteum</name>
    <dbReference type="NCBI Taxonomy" id="3116575"/>
    <lineage>
        <taxon>Bacteria</taxon>
        <taxon>Pseudomonadati</taxon>
        <taxon>Pseudomonadota</taxon>
        <taxon>Alphaproteobacteria</taxon>
        <taxon>Maricaulales</taxon>
        <taxon>Maricaulaceae</taxon>
        <taxon>Hyphobacterium</taxon>
    </lineage>
</organism>
<dbReference type="Pfam" id="PF13458">
    <property type="entry name" value="Peripla_BP_6"/>
    <property type="match status" value="1"/>
</dbReference>
<reference evidence="6 7" key="1">
    <citation type="submission" date="2024-01" db="EMBL/GenBank/DDBJ databases">
        <title>Hyphobacterium bacterium isolated from marine sediment.</title>
        <authorList>
            <person name="Zhao S."/>
        </authorList>
    </citation>
    <scope>NUCLEOTIDE SEQUENCE [LARGE SCALE GENOMIC DNA]</scope>
    <source>
        <strain evidence="7">HN65</strain>
    </source>
</reference>
<feature type="region of interest" description="Disordered" evidence="4">
    <location>
        <begin position="34"/>
        <end position="53"/>
    </location>
</feature>
<dbReference type="InterPro" id="IPR028081">
    <property type="entry name" value="Leu-bd"/>
</dbReference>
<comment type="caution">
    <text evidence="6">The sequence shown here is derived from an EMBL/GenBank/DDBJ whole genome shotgun (WGS) entry which is preliminary data.</text>
</comment>
<evidence type="ECO:0000313" key="6">
    <source>
        <dbReference type="EMBL" id="MEE2526668.1"/>
    </source>
</evidence>
<dbReference type="CDD" id="cd06339">
    <property type="entry name" value="PBP1_YraM_LppC_lipoprotein-like"/>
    <property type="match status" value="1"/>
</dbReference>
<dbReference type="Gene3D" id="3.40.50.2300">
    <property type="match status" value="2"/>
</dbReference>
<name>A0ABU7LRX2_9PROT</name>
<dbReference type="PANTHER" id="PTHR30483">
    <property type="entry name" value="LEUCINE-SPECIFIC-BINDING PROTEIN"/>
    <property type="match status" value="1"/>
</dbReference>
<gene>
    <name evidence="6" type="ORF">V0U79_09835</name>
</gene>
<dbReference type="PANTHER" id="PTHR30483:SF6">
    <property type="entry name" value="PERIPLASMIC BINDING PROTEIN OF ABC TRANSPORTER FOR NATURAL AMINO ACIDS"/>
    <property type="match status" value="1"/>
</dbReference>
<keyword evidence="3" id="KW-0813">Transport</keyword>